<dbReference type="InterPro" id="IPR017508">
    <property type="entry name" value="HipA_N1"/>
</dbReference>
<dbReference type="RefSeq" id="WP_369152593.1">
    <property type="nucleotide sequence ID" value="NZ_OZ156463.1"/>
</dbReference>
<dbReference type="Proteomes" id="UP000568751">
    <property type="component" value="Unassembled WGS sequence"/>
</dbReference>
<evidence type="ECO:0000313" key="7">
    <source>
        <dbReference type="Proteomes" id="UP000568751"/>
    </source>
</evidence>
<feature type="domain" description="HipA-like C-terminal" evidence="4">
    <location>
        <begin position="156"/>
        <end position="385"/>
    </location>
</feature>
<dbReference type="InterPro" id="IPR052028">
    <property type="entry name" value="HipA_Ser/Thr_kinase"/>
</dbReference>
<evidence type="ECO:0000256" key="3">
    <source>
        <dbReference type="ARBA" id="ARBA00022777"/>
    </source>
</evidence>
<accession>A0A853EZV3</accession>
<sequence>MILKIRIFDKTIGYMSQEGPTLLFEYDADFLNGNIEISPFMLPKASGVHSFNDRKDDCFKGLPHFIADALPDNFGNMITNAAFAKIGRSADSITILERLSYLGKRAIGALEFEPVFTKSSNNNDILELRDLTNSIKSAIAGKPSEVEGVLISISSAAGGARAKAIIGYDKVNNIIVSGHKDIPDGFEHYLIKFDGLSENDPTGYSNIEYAYYLMAIDLGINMTESFLLTSQLSQHFITKRFDRVDGKKIHTQTLCSVIGSDFNKPQTSNYADYFNLANLFNLGYPVKLEMFRRMVFNVILANRDDHTKNFSFLIDEKGNWSLAPAYDITHAYNNTNPNAWTREHNLLINGKGTKITKEDLTAEASALLLKNKEMESIIKDAQKVANNFTTYAKKAKISAVHKNKIIEHLKEVQI</sequence>
<dbReference type="Pfam" id="PF07804">
    <property type="entry name" value="HipA_C"/>
    <property type="match status" value="1"/>
</dbReference>
<reference evidence="6 7" key="1">
    <citation type="submission" date="2020-05" db="EMBL/GenBank/DDBJ databases">
        <title>Horizontal transmission and recombination maintain forever young bacterial symbiont genomes.</title>
        <authorList>
            <person name="Russell S.L."/>
            <person name="Pepper-Tunick E."/>
            <person name="Svedberg J."/>
            <person name="Byrne A."/>
            <person name="Ruelas Castillo J."/>
            <person name="Vollmers C."/>
            <person name="Beinart R.A."/>
            <person name="Corbett-Detig R."/>
        </authorList>
    </citation>
    <scope>NUCLEOTIDE SEQUENCE [LARGE SCALE GENOMIC DNA]</scope>
    <source>
        <strain evidence="6">455</strain>
    </source>
</reference>
<dbReference type="InterPro" id="IPR012893">
    <property type="entry name" value="HipA-like_C"/>
</dbReference>
<evidence type="ECO:0000259" key="4">
    <source>
        <dbReference type="Pfam" id="PF07804"/>
    </source>
</evidence>
<dbReference type="PANTHER" id="PTHR37419">
    <property type="entry name" value="SERINE/THREONINE-PROTEIN KINASE TOXIN HIPA"/>
    <property type="match status" value="1"/>
</dbReference>
<evidence type="ECO:0000313" key="6">
    <source>
        <dbReference type="EMBL" id="NYT27094.1"/>
    </source>
</evidence>
<name>A0A853EZV3_9GAMM</name>
<evidence type="ECO:0000259" key="5">
    <source>
        <dbReference type="Pfam" id="PF13657"/>
    </source>
</evidence>
<dbReference type="Pfam" id="PF13657">
    <property type="entry name" value="Couple_hipA"/>
    <property type="match status" value="1"/>
</dbReference>
<comment type="caution">
    <text evidence="6">The sequence shown here is derived from an EMBL/GenBank/DDBJ whole genome shotgun (WGS) entry which is preliminary data.</text>
</comment>
<dbReference type="GO" id="GO:0005829">
    <property type="term" value="C:cytosol"/>
    <property type="evidence" value="ECO:0007669"/>
    <property type="project" value="TreeGrafter"/>
</dbReference>
<organism evidence="6 7">
    <name type="scientific">Candidatus Thiodubiliella endoseptemdiera</name>
    <dbReference type="NCBI Taxonomy" id="2738886"/>
    <lineage>
        <taxon>Bacteria</taxon>
        <taxon>Pseudomonadati</taxon>
        <taxon>Pseudomonadota</taxon>
        <taxon>Gammaproteobacteria</taxon>
        <taxon>Candidatus Pseudothioglobaceae</taxon>
        <taxon>Candidatus Thiodubiliella</taxon>
    </lineage>
</organism>
<dbReference type="PANTHER" id="PTHR37419:SF8">
    <property type="entry name" value="TOXIN YJJJ"/>
    <property type="match status" value="1"/>
</dbReference>
<dbReference type="AlphaFoldDB" id="A0A853EZV3"/>
<feature type="domain" description="HipA N-terminal subdomain 1" evidence="5">
    <location>
        <begin position="4"/>
        <end position="112"/>
    </location>
</feature>
<keyword evidence="2" id="KW-0808">Transferase</keyword>
<comment type="similarity">
    <text evidence="1">Belongs to the HipA Ser/Thr kinase family.</text>
</comment>
<evidence type="ECO:0000256" key="2">
    <source>
        <dbReference type="ARBA" id="ARBA00022679"/>
    </source>
</evidence>
<proteinExistence type="inferred from homology"/>
<evidence type="ECO:0000256" key="1">
    <source>
        <dbReference type="ARBA" id="ARBA00010164"/>
    </source>
</evidence>
<dbReference type="EMBL" id="JACCHT010000001">
    <property type="protein sequence ID" value="NYT27094.1"/>
    <property type="molecule type" value="Genomic_DNA"/>
</dbReference>
<dbReference type="Gene3D" id="1.10.1070.20">
    <property type="match status" value="1"/>
</dbReference>
<protein>
    <submittedName>
        <fullName evidence="6">Type II toxin-antitoxin system HipA family toxin</fullName>
    </submittedName>
</protein>
<keyword evidence="3" id="KW-0418">Kinase</keyword>
<gene>
    <name evidence="6" type="ORF">H0A76_03880</name>
</gene>
<dbReference type="GO" id="GO:0004674">
    <property type="term" value="F:protein serine/threonine kinase activity"/>
    <property type="evidence" value="ECO:0007669"/>
    <property type="project" value="TreeGrafter"/>
</dbReference>